<keyword evidence="1" id="KW-0175">Coiled coil</keyword>
<evidence type="ECO:0000256" key="1">
    <source>
        <dbReference type="SAM" id="Coils"/>
    </source>
</evidence>
<feature type="compositionally biased region" description="Low complexity" evidence="2">
    <location>
        <begin position="69"/>
        <end position="78"/>
    </location>
</feature>
<evidence type="ECO:0000256" key="2">
    <source>
        <dbReference type="SAM" id="MobiDB-lite"/>
    </source>
</evidence>
<reference evidence="5" key="1">
    <citation type="submission" date="2021-06" db="EMBL/GenBank/DDBJ databases">
        <authorList>
            <person name="Kallberg Y."/>
            <person name="Tangrot J."/>
            <person name="Rosling A."/>
        </authorList>
    </citation>
    <scope>NUCLEOTIDE SEQUENCE</scope>
    <source>
        <strain evidence="5">AZ414A</strain>
    </source>
</reference>
<dbReference type="AlphaFoldDB" id="A0A9N9AQH7"/>
<name>A0A9N9AQH7_9GLOM</name>
<dbReference type="GO" id="GO:0003676">
    <property type="term" value="F:nucleic acid binding"/>
    <property type="evidence" value="ECO:0007669"/>
    <property type="project" value="InterPro"/>
</dbReference>
<keyword evidence="6" id="KW-1185">Reference proteome</keyword>
<dbReference type="InterPro" id="IPR000467">
    <property type="entry name" value="G_patch_dom"/>
</dbReference>
<dbReference type="PROSITE" id="PS50174">
    <property type="entry name" value="G_PATCH"/>
    <property type="match status" value="1"/>
</dbReference>
<dbReference type="SMART" id="SM00443">
    <property type="entry name" value="G_patch"/>
    <property type="match status" value="1"/>
</dbReference>
<dbReference type="EMBL" id="CAJVPK010000674">
    <property type="protein sequence ID" value="CAG8538640.1"/>
    <property type="molecule type" value="Genomic_DNA"/>
</dbReference>
<evidence type="ECO:0000256" key="3">
    <source>
        <dbReference type="SAM" id="SignalP"/>
    </source>
</evidence>
<feature type="chain" id="PRO_5040395942" evidence="3">
    <location>
        <begin position="19"/>
        <end position="308"/>
    </location>
</feature>
<dbReference type="OrthoDB" id="786951at2759"/>
<feature type="coiled-coil region" evidence="1">
    <location>
        <begin position="242"/>
        <end position="269"/>
    </location>
</feature>
<evidence type="ECO:0000259" key="4">
    <source>
        <dbReference type="PROSITE" id="PS50174"/>
    </source>
</evidence>
<protein>
    <submittedName>
        <fullName evidence="5">3530_t:CDS:1</fullName>
    </submittedName>
</protein>
<keyword evidence="3" id="KW-0732">Signal</keyword>
<dbReference type="GO" id="GO:0000776">
    <property type="term" value="C:kinetochore"/>
    <property type="evidence" value="ECO:0007669"/>
    <property type="project" value="TreeGrafter"/>
</dbReference>
<dbReference type="Pfam" id="PF01585">
    <property type="entry name" value="G-patch"/>
    <property type="match status" value="1"/>
</dbReference>
<organism evidence="5 6">
    <name type="scientific">Diversispora eburnea</name>
    <dbReference type="NCBI Taxonomy" id="1213867"/>
    <lineage>
        <taxon>Eukaryota</taxon>
        <taxon>Fungi</taxon>
        <taxon>Fungi incertae sedis</taxon>
        <taxon>Mucoromycota</taxon>
        <taxon>Glomeromycotina</taxon>
        <taxon>Glomeromycetes</taxon>
        <taxon>Diversisporales</taxon>
        <taxon>Diversisporaceae</taxon>
        <taxon>Diversispora</taxon>
    </lineage>
</organism>
<dbReference type="InterPro" id="IPR039249">
    <property type="entry name" value="GPATCH11"/>
</dbReference>
<feature type="region of interest" description="Disordered" evidence="2">
    <location>
        <begin position="69"/>
        <end position="88"/>
    </location>
</feature>
<accession>A0A9N9AQH7</accession>
<sequence>MKLSTLLCLTLLIIGIMTLPDPCNEIEERGERGGRKGQGQFIKRNECDGFFKRDGAADTEDTEDYMSSKFLTESSSSSQKIQTYSERRRKKLEKSNIEGYIKPRHEIEEEKRIQGLSKRIDNEDNESPGLKLLIKMGYEKGKSLGKDQNNNSGLIEPLDIEIKKGAELYCNVFVLWNRYGIGMSTEIKRKAQTELIKAVKREKIEEETFIQRMSQESVNKRIEQQLNTIRRGIENNVFWLHIENEEQEIEEIENEEEEFEKLETNEKLDIILTYLRNRYHYCFWCGSDYDSAEELLRECPGTKEEDHE</sequence>
<dbReference type="SMART" id="SM01173">
    <property type="entry name" value="DUF4187"/>
    <property type="match status" value="1"/>
</dbReference>
<dbReference type="Pfam" id="PF13821">
    <property type="entry name" value="DUF4187"/>
    <property type="match status" value="1"/>
</dbReference>
<dbReference type="PANTHER" id="PTHR21032:SF0">
    <property type="entry name" value="G PATCH DOMAIN-CONTAINING PROTEIN 11"/>
    <property type="match status" value="1"/>
</dbReference>
<evidence type="ECO:0000313" key="5">
    <source>
        <dbReference type="EMBL" id="CAG8538640.1"/>
    </source>
</evidence>
<evidence type="ECO:0000313" key="6">
    <source>
        <dbReference type="Proteomes" id="UP000789706"/>
    </source>
</evidence>
<dbReference type="Proteomes" id="UP000789706">
    <property type="component" value="Unassembled WGS sequence"/>
</dbReference>
<feature type="domain" description="G-patch" evidence="4">
    <location>
        <begin position="125"/>
        <end position="186"/>
    </location>
</feature>
<gene>
    <name evidence="5" type="ORF">DEBURN_LOCUS6498</name>
</gene>
<dbReference type="InterPro" id="IPR025239">
    <property type="entry name" value="DUF4187"/>
</dbReference>
<comment type="caution">
    <text evidence="5">The sequence shown here is derived from an EMBL/GenBank/DDBJ whole genome shotgun (WGS) entry which is preliminary data.</text>
</comment>
<dbReference type="PANTHER" id="PTHR21032">
    <property type="entry name" value="G PATCH DOMAIN-CONTAINING PROTEIN 11"/>
    <property type="match status" value="1"/>
</dbReference>
<proteinExistence type="predicted"/>
<feature type="signal peptide" evidence="3">
    <location>
        <begin position="1"/>
        <end position="18"/>
    </location>
</feature>